<dbReference type="PANTHER" id="PTHR43712:SF2">
    <property type="entry name" value="O-METHYLTRANSFERASE CICE"/>
    <property type="match status" value="1"/>
</dbReference>
<accession>A0ABR9L827</accession>
<dbReference type="SUPFAM" id="SSF53335">
    <property type="entry name" value="S-adenosyl-L-methionine-dependent methyltransferases"/>
    <property type="match status" value="1"/>
</dbReference>
<dbReference type="InterPro" id="IPR036388">
    <property type="entry name" value="WH-like_DNA-bd_sf"/>
</dbReference>
<evidence type="ECO:0000256" key="2">
    <source>
        <dbReference type="ARBA" id="ARBA00022679"/>
    </source>
</evidence>
<dbReference type="Gene3D" id="3.40.50.150">
    <property type="entry name" value="Vaccinia Virus protein VP39"/>
    <property type="match status" value="1"/>
</dbReference>
<dbReference type="PROSITE" id="PS51683">
    <property type="entry name" value="SAM_OMT_II"/>
    <property type="match status" value="1"/>
</dbReference>
<proteinExistence type="predicted"/>
<dbReference type="Pfam" id="PF00891">
    <property type="entry name" value="Methyltransf_2"/>
    <property type="match status" value="1"/>
</dbReference>
<evidence type="ECO:0000313" key="6">
    <source>
        <dbReference type="EMBL" id="MBE1576313.1"/>
    </source>
</evidence>
<dbReference type="SUPFAM" id="SSF46785">
    <property type="entry name" value="Winged helix' DNA-binding domain"/>
    <property type="match status" value="1"/>
</dbReference>
<dbReference type="InterPro" id="IPR016461">
    <property type="entry name" value="COMT-like"/>
</dbReference>
<evidence type="ECO:0000313" key="7">
    <source>
        <dbReference type="Proteomes" id="UP000656548"/>
    </source>
</evidence>
<dbReference type="Pfam" id="PF08100">
    <property type="entry name" value="Dimerisation"/>
    <property type="match status" value="1"/>
</dbReference>
<comment type="caution">
    <text evidence="6">The sequence shown here is derived from an EMBL/GenBank/DDBJ whole genome shotgun (WGS) entry which is preliminary data.</text>
</comment>
<dbReference type="RefSeq" id="WP_318780613.1">
    <property type="nucleotide sequence ID" value="NZ_JADBEJ010000004.1"/>
</dbReference>
<organism evidence="6 7">
    <name type="scientific">Amycolatopsis roodepoortensis</name>
    <dbReference type="NCBI Taxonomy" id="700274"/>
    <lineage>
        <taxon>Bacteria</taxon>
        <taxon>Bacillati</taxon>
        <taxon>Actinomycetota</taxon>
        <taxon>Actinomycetes</taxon>
        <taxon>Pseudonocardiales</taxon>
        <taxon>Pseudonocardiaceae</taxon>
        <taxon>Amycolatopsis</taxon>
    </lineage>
</organism>
<dbReference type="InterPro" id="IPR012967">
    <property type="entry name" value="COMT_dimerisation"/>
</dbReference>
<keyword evidence="3" id="KW-0949">S-adenosyl-L-methionine</keyword>
<dbReference type="PANTHER" id="PTHR43712">
    <property type="entry name" value="PUTATIVE (AFU_ORTHOLOGUE AFUA_4G14580)-RELATED"/>
    <property type="match status" value="1"/>
</dbReference>
<reference evidence="6 7" key="1">
    <citation type="submission" date="2020-10" db="EMBL/GenBank/DDBJ databases">
        <title>Sequencing the genomes of 1000 actinobacteria strains.</title>
        <authorList>
            <person name="Klenk H.-P."/>
        </authorList>
    </citation>
    <scope>NUCLEOTIDE SEQUENCE [LARGE SCALE GENOMIC DNA]</scope>
    <source>
        <strain evidence="6 7">DSM 46661</strain>
    </source>
</reference>
<evidence type="ECO:0000259" key="4">
    <source>
        <dbReference type="Pfam" id="PF00891"/>
    </source>
</evidence>
<feature type="domain" description="O-methyltransferase C-terminal" evidence="4">
    <location>
        <begin position="118"/>
        <end position="312"/>
    </location>
</feature>
<feature type="domain" description="O-methyltransferase dimerisation" evidence="5">
    <location>
        <begin position="19"/>
        <end position="90"/>
    </location>
</feature>
<dbReference type="EMBL" id="JADBEJ010000004">
    <property type="protein sequence ID" value="MBE1576313.1"/>
    <property type="molecule type" value="Genomic_DNA"/>
</dbReference>
<dbReference type="InterPro" id="IPR029063">
    <property type="entry name" value="SAM-dependent_MTases_sf"/>
</dbReference>
<dbReference type="Gene3D" id="1.10.10.10">
    <property type="entry name" value="Winged helix-like DNA-binding domain superfamily/Winged helix DNA-binding domain"/>
    <property type="match status" value="1"/>
</dbReference>
<dbReference type="InterPro" id="IPR036390">
    <property type="entry name" value="WH_DNA-bd_sf"/>
</dbReference>
<name>A0ABR9L827_9PSEU</name>
<dbReference type="InterPro" id="IPR001077">
    <property type="entry name" value="COMT_C"/>
</dbReference>
<gene>
    <name evidence="6" type="ORF">H4W30_003360</name>
</gene>
<sequence length="331" mass="35977">MSALLDNDEANSLLRRKIMGYIVSQAIFAVTRADVVEHLGDDALPVEVIAAKAGVDRDALTRFLRVLVAEGLFTEEPRGSFAVTGLGSLLREETPGSLRHLATLMDNEAYQAWSAAEHSLRTGEAGFDKVFGKPMFDWHGERPAEAAAFDRAQAGLVTLRMLPLHEWDWSGVGSVVDVGGGNGTLVDGLLARHPRLRGTVFDQPHVVGPTTTSGRREAIGGDFFERVPPGGDVYVLAQILHDWDDADATRILRRVAEAMTPGSRLLILEQVVPDGAEPHPAKLLDLHMLVLLGGRERTETHWRELLGGAGFEICRVTGSSRSSLIEARVAR</sequence>
<keyword evidence="1" id="KW-0489">Methyltransferase</keyword>
<dbReference type="Proteomes" id="UP000656548">
    <property type="component" value="Unassembled WGS sequence"/>
</dbReference>
<keyword evidence="2" id="KW-0808">Transferase</keyword>
<evidence type="ECO:0000256" key="3">
    <source>
        <dbReference type="ARBA" id="ARBA00022691"/>
    </source>
</evidence>
<protein>
    <recommendedName>
        <fullName evidence="8">O-methyltransferase</fullName>
    </recommendedName>
</protein>
<keyword evidence="7" id="KW-1185">Reference proteome</keyword>
<evidence type="ECO:0000256" key="1">
    <source>
        <dbReference type="ARBA" id="ARBA00022603"/>
    </source>
</evidence>
<evidence type="ECO:0000259" key="5">
    <source>
        <dbReference type="Pfam" id="PF08100"/>
    </source>
</evidence>
<dbReference type="PIRSF" id="PIRSF005739">
    <property type="entry name" value="O-mtase"/>
    <property type="match status" value="1"/>
</dbReference>
<evidence type="ECO:0008006" key="8">
    <source>
        <dbReference type="Google" id="ProtNLM"/>
    </source>
</evidence>